<evidence type="ECO:0000313" key="2">
    <source>
        <dbReference type="EMBL" id="SJL05508.1"/>
    </source>
</evidence>
<dbReference type="GO" id="GO:0140053">
    <property type="term" value="P:mitochondrial gene expression"/>
    <property type="evidence" value="ECO:0007669"/>
    <property type="project" value="TreeGrafter"/>
</dbReference>
<dbReference type="Pfam" id="PF13041">
    <property type="entry name" value="PPR_2"/>
    <property type="match status" value="1"/>
</dbReference>
<feature type="repeat" description="PPR" evidence="1">
    <location>
        <begin position="373"/>
        <end position="407"/>
    </location>
</feature>
<dbReference type="GO" id="GO:0005739">
    <property type="term" value="C:mitochondrion"/>
    <property type="evidence" value="ECO:0007669"/>
    <property type="project" value="TreeGrafter"/>
</dbReference>
<feature type="repeat" description="PPR" evidence="1">
    <location>
        <begin position="448"/>
        <end position="482"/>
    </location>
</feature>
<dbReference type="PANTHER" id="PTHR47938:SF35">
    <property type="entry name" value="PENTATRICOPEPTIDE REPEAT-CONTAINING PROTEIN 4, MITOCHONDRIAL-RELATED"/>
    <property type="match status" value="1"/>
</dbReference>
<dbReference type="PROSITE" id="PS51375">
    <property type="entry name" value="PPR"/>
    <property type="match status" value="3"/>
</dbReference>
<dbReference type="PANTHER" id="PTHR47938">
    <property type="entry name" value="RESPIRATORY COMPLEX I CHAPERONE (CIA84), PUTATIVE (AFU_ORTHOLOGUE AFUA_2G06020)-RELATED"/>
    <property type="match status" value="1"/>
</dbReference>
<proteinExistence type="predicted"/>
<accession>A0A284R9U8</accession>
<dbReference type="EMBL" id="FUEG01000006">
    <property type="protein sequence ID" value="SJL05508.1"/>
    <property type="molecule type" value="Genomic_DNA"/>
</dbReference>
<dbReference type="Pfam" id="PF13812">
    <property type="entry name" value="PPR_3"/>
    <property type="match status" value="1"/>
</dbReference>
<dbReference type="OrthoDB" id="185373at2759"/>
<dbReference type="OMA" id="CHARKVD"/>
<evidence type="ECO:0000256" key="1">
    <source>
        <dbReference type="PROSITE-ProRule" id="PRU00708"/>
    </source>
</evidence>
<dbReference type="Gene3D" id="1.25.40.10">
    <property type="entry name" value="Tetratricopeptide repeat domain"/>
    <property type="match status" value="3"/>
</dbReference>
<gene>
    <name evidence="2" type="ORF">ARMOST_08876</name>
</gene>
<dbReference type="NCBIfam" id="TIGR00756">
    <property type="entry name" value="PPR"/>
    <property type="match status" value="3"/>
</dbReference>
<dbReference type="InterPro" id="IPR002885">
    <property type="entry name" value="PPR_rpt"/>
</dbReference>
<reference evidence="3" key="1">
    <citation type="journal article" date="2017" name="Nat. Ecol. Evol.">
        <title>Genome expansion and lineage-specific genetic innovations in the forest pathogenic fungi Armillaria.</title>
        <authorList>
            <person name="Sipos G."/>
            <person name="Prasanna A.N."/>
            <person name="Walter M.C."/>
            <person name="O'Connor E."/>
            <person name="Balint B."/>
            <person name="Krizsan K."/>
            <person name="Kiss B."/>
            <person name="Hess J."/>
            <person name="Varga T."/>
            <person name="Slot J."/>
            <person name="Riley R."/>
            <person name="Boka B."/>
            <person name="Rigling D."/>
            <person name="Barry K."/>
            <person name="Lee J."/>
            <person name="Mihaltcheva S."/>
            <person name="LaButti K."/>
            <person name="Lipzen A."/>
            <person name="Waldron R."/>
            <person name="Moloney N.M."/>
            <person name="Sperisen C."/>
            <person name="Kredics L."/>
            <person name="Vagvoelgyi C."/>
            <person name="Patrignani A."/>
            <person name="Fitzpatrick D."/>
            <person name="Nagy I."/>
            <person name="Doyle S."/>
            <person name="Anderson J.B."/>
            <person name="Grigoriev I.V."/>
            <person name="Gueldener U."/>
            <person name="Muensterkoetter M."/>
            <person name="Nagy L.G."/>
        </authorList>
    </citation>
    <scope>NUCLEOTIDE SEQUENCE [LARGE SCALE GENOMIC DNA]</scope>
    <source>
        <strain evidence="3">C18/9</strain>
    </source>
</reference>
<protein>
    <recommendedName>
        <fullName evidence="4">Pentacotripeptide-repeat region of PRORP domain-containing protein</fullName>
    </recommendedName>
</protein>
<organism evidence="2 3">
    <name type="scientific">Armillaria ostoyae</name>
    <name type="common">Armillaria root rot fungus</name>
    <dbReference type="NCBI Taxonomy" id="47428"/>
    <lineage>
        <taxon>Eukaryota</taxon>
        <taxon>Fungi</taxon>
        <taxon>Dikarya</taxon>
        <taxon>Basidiomycota</taxon>
        <taxon>Agaricomycotina</taxon>
        <taxon>Agaricomycetes</taxon>
        <taxon>Agaricomycetidae</taxon>
        <taxon>Agaricales</taxon>
        <taxon>Marasmiineae</taxon>
        <taxon>Physalacriaceae</taxon>
        <taxon>Armillaria</taxon>
    </lineage>
</organism>
<feature type="repeat" description="PPR" evidence="1">
    <location>
        <begin position="524"/>
        <end position="558"/>
    </location>
</feature>
<dbReference type="STRING" id="47428.A0A284R9U8"/>
<dbReference type="GO" id="GO:0003729">
    <property type="term" value="F:mRNA binding"/>
    <property type="evidence" value="ECO:0007669"/>
    <property type="project" value="TreeGrafter"/>
</dbReference>
<dbReference type="AlphaFoldDB" id="A0A284R9U8"/>
<dbReference type="InterPro" id="IPR011990">
    <property type="entry name" value="TPR-like_helical_dom_sf"/>
</dbReference>
<evidence type="ECO:0008006" key="4">
    <source>
        <dbReference type="Google" id="ProtNLM"/>
    </source>
</evidence>
<dbReference type="Proteomes" id="UP000219338">
    <property type="component" value="Unassembled WGS sequence"/>
</dbReference>
<name>A0A284R9U8_ARMOS</name>
<dbReference type="Pfam" id="PF01535">
    <property type="entry name" value="PPR"/>
    <property type="match status" value="1"/>
</dbReference>
<keyword evidence="3" id="KW-1185">Reference proteome</keyword>
<evidence type="ECO:0000313" key="3">
    <source>
        <dbReference type="Proteomes" id="UP000219338"/>
    </source>
</evidence>
<sequence>MLRLCASRSPVLLDFLVPRLITPTRHYSLKLPSYRIQKDANDILENHGPNAHNKQLPYHNADIYKNILGRIQKALGAEDVEAVKKCWFELKERDLHRHLAPADFARISTLFISHYIPKNGTDVLNTATRKLLEEISLAAACSRSPAALAACMSFYISRNEPKPVISLYTKFREMLGETDDLQADDNDEDVIDFGVFSFTSYSAARTSSASSLVPGRVSILLSFVAAQAMRDDFAAAYEAYRQTIIRFHDYTVKDYLSHIADDALREKLLLWVRRLDIARKVHQATPLTIQLQQLVANGGINTIQGQYNRIRDGLFGANPFLAGDASQLGGTRLVAMTDRVWTAFLTSFLQSRNGHMSADEVWGDVSRCGIKHPVSLWTGLIDSYRESRHMDNALNVWRMMETKGVRPDALTYRAVISAALEGRQIDEAIRLFRQFQSDLEATSEPEKSLVVYNTYIHGLLAVDRLDEALSILERMEENKKEKRVGPVPDIVSYNTFLAYFGRRVDLKALSIIINRMSTVGLSADVFSYSILLSALLKIGKADATTIVFNLMRKQGLEPNIVVYGTIIVELLREHNEQHLRAVLKILEEMESGKIPFPPTVKIYQAVLVELWRDPWLPPKTGIAITRDIVERMKKRRVPLNIPLYHVLIRVALTDEYPNGVTTAMSLYHEMVQRNLPVTSKVIHLLLQSLFAKGEYVHAAKIMRDMETLGMKPIPSTARLMNQIRSSLREKQYLPAQIGSPM</sequence>